<dbReference type="AlphaFoldDB" id="A0A9W9SBI1"/>
<organism evidence="2 3">
    <name type="scientific">Penicillium concentricum</name>
    <dbReference type="NCBI Taxonomy" id="293559"/>
    <lineage>
        <taxon>Eukaryota</taxon>
        <taxon>Fungi</taxon>
        <taxon>Dikarya</taxon>
        <taxon>Ascomycota</taxon>
        <taxon>Pezizomycotina</taxon>
        <taxon>Eurotiomycetes</taxon>
        <taxon>Eurotiomycetidae</taxon>
        <taxon>Eurotiales</taxon>
        <taxon>Aspergillaceae</taxon>
        <taxon>Penicillium</taxon>
    </lineage>
</organism>
<dbReference type="EMBL" id="JAPZBT010000002">
    <property type="protein sequence ID" value="KAJ5375092.1"/>
    <property type="molecule type" value="Genomic_DNA"/>
</dbReference>
<feature type="compositionally biased region" description="Basic residues" evidence="1">
    <location>
        <begin position="352"/>
        <end position="362"/>
    </location>
</feature>
<dbReference type="RefSeq" id="XP_056581078.1">
    <property type="nucleotide sequence ID" value="XM_056724828.1"/>
</dbReference>
<gene>
    <name evidence="2" type="ORF">N7517_007098</name>
</gene>
<evidence type="ECO:0000313" key="2">
    <source>
        <dbReference type="EMBL" id="KAJ5375092.1"/>
    </source>
</evidence>
<feature type="region of interest" description="Disordered" evidence="1">
    <location>
        <begin position="122"/>
        <end position="160"/>
    </location>
</feature>
<proteinExistence type="predicted"/>
<feature type="compositionally biased region" description="Low complexity" evidence="1">
    <location>
        <begin position="396"/>
        <end position="408"/>
    </location>
</feature>
<dbReference type="GeneID" id="81464011"/>
<reference evidence="2" key="1">
    <citation type="submission" date="2022-12" db="EMBL/GenBank/DDBJ databases">
        <authorList>
            <person name="Petersen C."/>
        </authorList>
    </citation>
    <scope>NUCLEOTIDE SEQUENCE</scope>
    <source>
        <strain evidence="2">IBT 3081</strain>
    </source>
</reference>
<keyword evidence="3" id="KW-1185">Reference proteome</keyword>
<comment type="caution">
    <text evidence="2">The sequence shown here is derived from an EMBL/GenBank/DDBJ whole genome shotgun (WGS) entry which is preliminary data.</text>
</comment>
<reference evidence="2" key="2">
    <citation type="journal article" date="2023" name="IMA Fungus">
        <title>Comparative genomic study of the Penicillium genus elucidates a diverse pangenome and 15 lateral gene transfer events.</title>
        <authorList>
            <person name="Petersen C."/>
            <person name="Sorensen T."/>
            <person name="Nielsen M.R."/>
            <person name="Sondergaard T.E."/>
            <person name="Sorensen J.L."/>
            <person name="Fitzpatrick D.A."/>
            <person name="Frisvad J.C."/>
            <person name="Nielsen K.L."/>
        </authorList>
    </citation>
    <scope>NUCLEOTIDE SEQUENCE</scope>
    <source>
        <strain evidence="2">IBT 3081</strain>
    </source>
</reference>
<dbReference type="Proteomes" id="UP001147752">
    <property type="component" value="Unassembled WGS sequence"/>
</dbReference>
<protein>
    <submittedName>
        <fullName evidence="2">Uncharacterized protein</fullName>
    </submittedName>
</protein>
<sequence length="485" mass="53603">MTDQPPPLKNWPHTFDQNYVFKRLGIVESTRDQQVVREEAQAVYNVVAAQAFKKGIILSHIFRSSSSRTQILYEWRKRMPRVPPAVRNHVPNIDLLSGALYKYLTCIHDELLEDFAASPKDQANQAAKASGKTGRGPGRPPAPVVPGPARSTIPKPAKPEDQRFEYQRPFIVPNGDVQIIRADYPDMPIAIRVSDFLTDKGNPLDVCPDGDWINIANIEFELFRANLTQEGYWADGDTVWLSPYPLGEIDTTKITNPQPGEARLTSFNLASTLLRTIREHWPKLRNPSPEPFESSRRSPLPRPSLTIIIRTGVPRGGALAPNQPAIARPTEQLGGNTVRPNRRMEQVARYAANRHAKTKRKRGEAEWETGRTENEVEGDGPIAQRRKRIPQSAASGPVGLAPGTAPGPAFAPEPAFAPGPAIDPNSLAPAGQDPPAGEFDEEAFLADLDPTMFNDQAILGDDSALQAFFEQNKWSGDEAPMDEEM</sequence>
<evidence type="ECO:0000256" key="1">
    <source>
        <dbReference type="SAM" id="MobiDB-lite"/>
    </source>
</evidence>
<accession>A0A9W9SBI1</accession>
<name>A0A9W9SBI1_9EURO</name>
<feature type="compositionally biased region" description="Basic and acidic residues" evidence="1">
    <location>
        <begin position="363"/>
        <end position="374"/>
    </location>
</feature>
<feature type="region of interest" description="Disordered" evidence="1">
    <location>
        <begin position="352"/>
        <end position="441"/>
    </location>
</feature>
<dbReference type="OrthoDB" id="4352890at2759"/>
<evidence type="ECO:0000313" key="3">
    <source>
        <dbReference type="Proteomes" id="UP001147752"/>
    </source>
</evidence>